<evidence type="ECO:0000259" key="18">
    <source>
        <dbReference type="SMART" id="SM00382"/>
    </source>
</evidence>
<keyword evidence="7 15" id="KW-0547">Nucleotide-binding</keyword>
<feature type="binding site" evidence="15">
    <location>
        <begin position="229"/>
        <end position="236"/>
    </location>
    <ligand>
        <name>ATP</name>
        <dbReference type="ChEBI" id="CHEBI:30616"/>
    </ligand>
</feature>
<dbReference type="EC" id="3.4.24.-" evidence="15"/>
<dbReference type="PANTHER" id="PTHR23076:SF97">
    <property type="entry name" value="ATP-DEPENDENT ZINC METALLOPROTEASE YME1L1"/>
    <property type="match status" value="1"/>
</dbReference>
<keyword evidence="4 15" id="KW-0645">Protease</keyword>
<dbReference type="InterPro" id="IPR011546">
    <property type="entry name" value="Pept_M41_FtsH_extracell"/>
</dbReference>
<evidence type="ECO:0000256" key="4">
    <source>
        <dbReference type="ARBA" id="ARBA00022670"/>
    </source>
</evidence>
<evidence type="ECO:0000256" key="6">
    <source>
        <dbReference type="ARBA" id="ARBA00022723"/>
    </source>
</evidence>
<accession>A0A5B0VGN9</accession>
<dbReference type="Gene3D" id="1.10.8.60">
    <property type="match status" value="1"/>
</dbReference>
<dbReference type="InterPro" id="IPR000642">
    <property type="entry name" value="Peptidase_M41"/>
</dbReference>
<dbReference type="EMBL" id="VTUU01000004">
    <property type="protein sequence ID" value="KAA1173786.1"/>
    <property type="molecule type" value="Genomic_DNA"/>
</dbReference>
<dbReference type="NCBIfam" id="TIGR01241">
    <property type="entry name" value="FtsH_fam"/>
    <property type="match status" value="1"/>
</dbReference>
<evidence type="ECO:0000256" key="14">
    <source>
        <dbReference type="ARBA" id="ARBA00061570"/>
    </source>
</evidence>
<feature type="domain" description="AAA+ ATPase" evidence="18">
    <location>
        <begin position="221"/>
        <end position="360"/>
    </location>
</feature>
<evidence type="ECO:0000256" key="2">
    <source>
        <dbReference type="ARBA" id="ARBA00010044"/>
    </source>
</evidence>
<sequence length="647" mass="71585">MTAPNGPQEQKPSNSQQPGIPNQLSFLWLSAAIFLMVLWLQDKDQPRLQELPYSDFKTAVSSDQVSEVTLKEENISGLFTDSGAARFSSDTSQSSQGTPGFHTVRPPMEDPALLELLEEHEVTIKAAPSGLPWWQEMIRGFLPWILLLALMFWFWGAAQRRMGQGGGPFDFGKSKARRARKETSTTTLDDVAGIESAKREITEIIDFLKSPERFRELGAVMPKGVLLVGPPGTGKTLLARAIAGEAEVPFFSISASEFIEMFVGVGASRVRDMFQTARKEAPALIFIDELDAVGRSRGAGLGGGHDEREQTLNQILTEMDGFEAHENILVLAATNRPDVLDSALLRPGRFDRKITLDRPHKDAREAILKVHVRKVPLASDVDLEAIAARTIGFSGADLKNLVNEAALTAVREDLDEVNSHCFDLARDRIILGEERDAHMTPEEREAVAYHECGHALMAYYMPKADPLTKVTIIPHGMAMGVTEQTPREDHYTYTESYLKDRIKVMLGGRSAEKVVYGEVSTGAQNDLKEATSLIRKMIGQWGMSEKIGPLGLSIGEENVFLGREMGLPREFSEKMAELIDSEIQAQLQALEKATIDFLQEHRSQLDTLAKAVLEQETLSADQIEDLLGKQQAPKIARSDRGDHIVTE</sequence>
<evidence type="ECO:0000256" key="15">
    <source>
        <dbReference type="HAMAP-Rule" id="MF_01458"/>
    </source>
</evidence>
<comment type="cofactor">
    <cofactor evidence="15">
        <name>Zn(2+)</name>
        <dbReference type="ChEBI" id="CHEBI:29105"/>
    </cofactor>
    <text evidence="15">Binds 1 zinc ion per subunit.</text>
</comment>
<dbReference type="SUPFAM" id="SSF52540">
    <property type="entry name" value="P-loop containing nucleoside triphosphate hydrolases"/>
    <property type="match status" value="1"/>
</dbReference>
<keyword evidence="3 15" id="KW-1003">Cell membrane</keyword>
<dbReference type="PANTHER" id="PTHR23076">
    <property type="entry name" value="METALLOPROTEASE M41 FTSH"/>
    <property type="match status" value="1"/>
</dbReference>
<evidence type="ECO:0000313" key="20">
    <source>
        <dbReference type="Proteomes" id="UP000323161"/>
    </source>
</evidence>
<feature type="active site" evidence="15">
    <location>
        <position position="451"/>
    </location>
</feature>
<keyword evidence="10 15" id="KW-0067">ATP-binding</keyword>
<keyword evidence="11 15" id="KW-1133">Transmembrane helix</keyword>
<reference evidence="19 20" key="1">
    <citation type="submission" date="2019-08" db="EMBL/GenBank/DDBJ databases">
        <title>Marinobacter ZYF650 sp. nov., a marine bacterium isolated from seawater of the Mariana trench.</title>
        <authorList>
            <person name="Ahmad W."/>
        </authorList>
    </citation>
    <scope>NUCLEOTIDE SEQUENCE [LARGE SCALE GENOMIC DNA]</scope>
    <source>
        <strain evidence="19 20">ZYF650</strain>
    </source>
</reference>
<dbReference type="GO" id="GO:0004176">
    <property type="term" value="F:ATP-dependent peptidase activity"/>
    <property type="evidence" value="ECO:0007669"/>
    <property type="project" value="InterPro"/>
</dbReference>
<keyword evidence="5 15" id="KW-0812">Transmembrane</keyword>
<dbReference type="Gene3D" id="1.20.58.760">
    <property type="entry name" value="Peptidase M41"/>
    <property type="match status" value="1"/>
</dbReference>
<dbReference type="GO" id="GO:0004222">
    <property type="term" value="F:metalloendopeptidase activity"/>
    <property type="evidence" value="ECO:0007669"/>
    <property type="project" value="InterPro"/>
</dbReference>
<evidence type="ECO:0000256" key="3">
    <source>
        <dbReference type="ARBA" id="ARBA00022475"/>
    </source>
</evidence>
<dbReference type="InterPro" id="IPR027417">
    <property type="entry name" value="P-loop_NTPase"/>
</dbReference>
<dbReference type="InterPro" id="IPR005936">
    <property type="entry name" value="FtsH"/>
</dbReference>
<dbReference type="InterPro" id="IPR037219">
    <property type="entry name" value="Peptidase_M41-like"/>
</dbReference>
<dbReference type="Proteomes" id="UP000323161">
    <property type="component" value="Unassembled WGS sequence"/>
</dbReference>
<evidence type="ECO:0000256" key="13">
    <source>
        <dbReference type="ARBA" id="ARBA00023136"/>
    </source>
</evidence>
<dbReference type="HAMAP" id="MF_01458">
    <property type="entry name" value="FtsH"/>
    <property type="match status" value="1"/>
</dbReference>
<feature type="transmembrane region" description="Helical" evidence="15">
    <location>
        <begin position="20"/>
        <end position="40"/>
    </location>
</feature>
<evidence type="ECO:0000256" key="8">
    <source>
        <dbReference type="ARBA" id="ARBA00022801"/>
    </source>
</evidence>
<dbReference type="InterPro" id="IPR003959">
    <property type="entry name" value="ATPase_AAA_core"/>
</dbReference>
<dbReference type="FunFam" id="1.20.58.760:FF:000001">
    <property type="entry name" value="ATP-dependent zinc metalloprotease FtsH"/>
    <property type="match status" value="1"/>
</dbReference>
<dbReference type="Pfam" id="PF00004">
    <property type="entry name" value="AAA"/>
    <property type="match status" value="1"/>
</dbReference>
<feature type="binding site" evidence="15">
    <location>
        <position position="526"/>
    </location>
    <ligand>
        <name>Zn(2+)</name>
        <dbReference type="ChEBI" id="CHEBI:29105"/>
        <note>catalytic</note>
    </ligand>
</feature>
<keyword evidence="20" id="KW-1185">Reference proteome</keyword>
<feature type="binding site" evidence="15">
    <location>
        <position position="450"/>
    </location>
    <ligand>
        <name>Zn(2+)</name>
        <dbReference type="ChEBI" id="CHEBI:29105"/>
        <note>catalytic</note>
    </ligand>
</feature>
<dbReference type="GO" id="GO:0005886">
    <property type="term" value="C:plasma membrane"/>
    <property type="evidence" value="ECO:0007669"/>
    <property type="project" value="UniProtKB-SubCell"/>
</dbReference>
<comment type="subcellular location">
    <subcellularLocation>
        <location evidence="15">Cell membrane</location>
        <topology evidence="15">Multi-pass membrane protein</topology>
        <orientation evidence="15">Cytoplasmic side</orientation>
    </subcellularLocation>
    <subcellularLocation>
        <location evidence="1">Membrane</location>
    </subcellularLocation>
</comment>
<evidence type="ECO:0000256" key="5">
    <source>
        <dbReference type="ARBA" id="ARBA00022692"/>
    </source>
</evidence>
<comment type="subunit">
    <text evidence="15">Homohexamer.</text>
</comment>
<dbReference type="CDD" id="cd19501">
    <property type="entry name" value="RecA-like_FtsH"/>
    <property type="match status" value="1"/>
</dbReference>
<evidence type="ECO:0000256" key="10">
    <source>
        <dbReference type="ARBA" id="ARBA00022840"/>
    </source>
</evidence>
<evidence type="ECO:0000256" key="1">
    <source>
        <dbReference type="ARBA" id="ARBA00004370"/>
    </source>
</evidence>
<dbReference type="GO" id="GO:0006508">
    <property type="term" value="P:proteolysis"/>
    <property type="evidence" value="ECO:0007669"/>
    <property type="project" value="UniProtKB-KW"/>
</dbReference>
<evidence type="ECO:0000313" key="19">
    <source>
        <dbReference type="EMBL" id="KAA1173786.1"/>
    </source>
</evidence>
<dbReference type="GO" id="GO:0016887">
    <property type="term" value="F:ATP hydrolysis activity"/>
    <property type="evidence" value="ECO:0007669"/>
    <property type="project" value="UniProtKB-UniRule"/>
</dbReference>
<feature type="region of interest" description="Disordered" evidence="17">
    <location>
        <begin position="86"/>
        <end position="105"/>
    </location>
</feature>
<comment type="similarity">
    <text evidence="14 15">In the central section; belongs to the AAA ATPase family.</text>
</comment>
<comment type="similarity">
    <text evidence="16">Belongs to the AAA ATPase family.</text>
</comment>
<keyword evidence="13 15" id="KW-0472">Membrane</keyword>
<dbReference type="FunFam" id="3.40.50.300:FF:000001">
    <property type="entry name" value="ATP-dependent zinc metalloprotease FtsH"/>
    <property type="match status" value="1"/>
</dbReference>
<dbReference type="Gene3D" id="3.40.50.300">
    <property type="entry name" value="P-loop containing nucleotide triphosphate hydrolases"/>
    <property type="match status" value="1"/>
</dbReference>
<dbReference type="Pfam" id="PF17862">
    <property type="entry name" value="AAA_lid_3"/>
    <property type="match status" value="1"/>
</dbReference>
<organism evidence="19 20">
    <name type="scientific">Marinobacter salinexigens</name>
    <dbReference type="NCBI Taxonomy" id="2919747"/>
    <lineage>
        <taxon>Bacteria</taxon>
        <taxon>Pseudomonadati</taxon>
        <taxon>Pseudomonadota</taxon>
        <taxon>Gammaproteobacteria</taxon>
        <taxon>Pseudomonadales</taxon>
        <taxon>Marinobacteraceae</taxon>
        <taxon>Marinobacter</taxon>
    </lineage>
</organism>
<evidence type="ECO:0000256" key="11">
    <source>
        <dbReference type="ARBA" id="ARBA00022989"/>
    </source>
</evidence>
<dbReference type="SUPFAM" id="SSF140990">
    <property type="entry name" value="FtsH protease domain-like"/>
    <property type="match status" value="1"/>
</dbReference>
<dbReference type="GO" id="GO:0030163">
    <property type="term" value="P:protein catabolic process"/>
    <property type="evidence" value="ECO:0007669"/>
    <property type="project" value="UniProtKB-UniRule"/>
</dbReference>
<dbReference type="FunFam" id="1.10.8.60:FF:000001">
    <property type="entry name" value="ATP-dependent zinc metalloprotease FtsH"/>
    <property type="match status" value="1"/>
</dbReference>
<comment type="caution">
    <text evidence="19">The sequence shown here is derived from an EMBL/GenBank/DDBJ whole genome shotgun (WGS) entry which is preliminary data.</text>
</comment>
<dbReference type="PROSITE" id="PS00674">
    <property type="entry name" value="AAA"/>
    <property type="match status" value="1"/>
</dbReference>
<dbReference type="InterPro" id="IPR041569">
    <property type="entry name" value="AAA_lid_3"/>
</dbReference>
<comment type="similarity">
    <text evidence="2 15">In the C-terminal section; belongs to the peptidase M41 family.</text>
</comment>
<keyword evidence="9 15" id="KW-0862">Zinc</keyword>
<dbReference type="AlphaFoldDB" id="A0A5B0VGN9"/>
<evidence type="ECO:0000256" key="7">
    <source>
        <dbReference type="ARBA" id="ARBA00022741"/>
    </source>
</evidence>
<dbReference type="RefSeq" id="WP_149600182.1">
    <property type="nucleotide sequence ID" value="NZ_VTUU01000004.1"/>
</dbReference>
<evidence type="ECO:0000256" key="9">
    <source>
        <dbReference type="ARBA" id="ARBA00022833"/>
    </source>
</evidence>
<keyword evidence="12 15" id="KW-0482">Metalloprotease</keyword>
<comment type="function">
    <text evidence="15">Acts as a processive, ATP-dependent zinc metallopeptidase for both cytoplasmic and membrane proteins. Plays a role in the quality control of integral membrane proteins.</text>
</comment>
<feature type="compositionally biased region" description="Polar residues" evidence="17">
    <location>
        <begin position="88"/>
        <end position="98"/>
    </location>
</feature>
<dbReference type="InterPro" id="IPR003593">
    <property type="entry name" value="AAA+_ATPase"/>
</dbReference>
<dbReference type="SMART" id="SM00382">
    <property type="entry name" value="AAA"/>
    <property type="match status" value="1"/>
</dbReference>
<dbReference type="Pfam" id="PF06480">
    <property type="entry name" value="FtsH_ext"/>
    <property type="match status" value="1"/>
</dbReference>
<dbReference type="InterPro" id="IPR003960">
    <property type="entry name" value="ATPase_AAA_CS"/>
</dbReference>
<feature type="binding site" evidence="15">
    <location>
        <position position="454"/>
    </location>
    <ligand>
        <name>Zn(2+)</name>
        <dbReference type="ChEBI" id="CHEBI:29105"/>
        <note>catalytic</note>
    </ligand>
</feature>
<gene>
    <name evidence="19" type="primary">hflB</name>
    <name evidence="15" type="synonym">ftsH</name>
    <name evidence="19" type="ORF">FWJ25_10195</name>
</gene>
<evidence type="ECO:0000256" key="12">
    <source>
        <dbReference type="ARBA" id="ARBA00023049"/>
    </source>
</evidence>
<feature type="transmembrane region" description="Helical" evidence="15">
    <location>
        <begin position="141"/>
        <end position="158"/>
    </location>
</feature>
<dbReference type="GO" id="GO:0005524">
    <property type="term" value="F:ATP binding"/>
    <property type="evidence" value="ECO:0007669"/>
    <property type="project" value="UniProtKB-UniRule"/>
</dbReference>
<proteinExistence type="inferred from homology"/>
<evidence type="ECO:0000256" key="16">
    <source>
        <dbReference type="RuleBase" id="RU003651"/>
    </source>
</evidence>
<evidence type="ECO:0000256" key="17">
    <source>
        <dbReference type="SAM" id="MobiDB-lite"/>
    </source>
</evidence>
<protein>
    <recommendedName>
        <fullName evidence="15">ATP-dependent zinc metalloprotease FtsH</fullName>
        <ecNumber evidence="15">3.4.24.-</ecNumber>
    </recommendedName>
</protein>
<dbReference type="GO" id="GO:0008270">
    <property type="term" value="F:zinc ion binding"/>
    <property type="evidence" value="ECO:0007669"/>
    <property type="project" value="UniProtKB-UniRule"/>
</dbReference>
<dbReference type="Pfam" id="PF01434">
    <property type="entry name" value="Peptidase_M41"/>
    <property type="match status" value="1"/>
</dbReference>
<name>A0A5B0VGN9_9GAMM</name>
<dbReference type="Gene3D" id="3.30.720.210">
    <property type="match status" value="1"/>
</dbReference>
<keyword evidence="6 15" id="KW-0479">Metal-binding</keyword>
<keyword evidence="8 15" id="KW-0378">Hydrolase</keyword>